<dbReference type="Pfam" id="PF00400">
    <property type="entry name" value="WD40"/>
    <property type="match status" value="4"/>
</dbReference>
<evidence type="ECO:0000256" key="3">
    <source>
        <dbReference type="ARBA" id="ARBA00022803"/>
    </source>
</evidence>
<dbReference type="PROSITE" id="PS50293">
    <property type="entry name" value="TPR_REGION"/>
    <property type="match status" value="3"/>
</dbReference>
<dbReference type="SUPFAM" id="SSF52540">
    <property type="entry name" value="P-loop containing nucleoside triphosphate hydrolases"/>
    <property type="match status" value="1"/>
</dbReference>
<dbReference type="EMBL" id="JBDKWZ010000005">
    <property type="protein sequence ID" value="MEN7548404.1"/>
    <property type="molecule type" value="Genomic_DNA"/>
</dbReference>
<evidence type="ECO:0000256" key="1">
    <source>
        <dbReference type="ARBA" id="ARBA00022574"/>
    </source>
</evidence>
<keyword evidence="1 4" id="KW-0853">WD repeat</keyword>
<comment type="caution">
    <text evidence="8">The sequence shown here is derived from an EMBL/GenBank/DDBJ whole genome shotgun (WGS) entry which is preliminary data.</text>
</comment>
<dbReference type="InterPro" id="IPR036322">
    <property type="entry name" value="WD40_repeat_dom_sf"/>
</dbReference>
<feature type="repeat" description="TPR" evidence="5">
    <location>
        <begin position="1258"/>
        <end position="1291"/>
    </location>
</feature>
<feature type="repeat" description="TPR" evidence="5">
    <location>
        <begin position="1462"/>
        <end position="1495"/>
    </location>
</feature>
<feature type="repeat" description="TPR" evidence="5">
    <location>
        <begin position="1292"/>
        <end position="1325"/>
    </location>
</feature>
<dbReference type="Pfam" id="PF13424">
    <property type="entry name" value="TPR_12"/>
    <property type="match status" value="1"/>
</dbReference>
<dbReference type="InterPro" id="IPR019775">
    <property type="entry name" value="WD40_repeat_CS"/>
</dbReference>
<proteinExistence type="predicted"/>
<dbReference type="Gene3D" id="3.40.50.300">
    <property type="entry name" value="P-loop containing nucleotide triphosphate hydrolases"/>
    <property type="match status" value="1"/>
</dbReference>
<dbReference type="InterPro" id="IPR027417">
    <property type="entry name" value="P-loop_NTPase"/>
</dbReference>
<dbReference type="InterPro" id="IPR051685">
    <property type="entry name" value="Ycf3/AcsC/BcsC/TPR_MFPF"/>
</dbReference>
<feature type="repeat" description="TPR" evidence="5">
    <location>
        <begin position="1496"/>
        <end position="1529"/>
    </location>
</feature>
<feature type="repeat" description="TPR" evidence="5">
    <location>
        <begin position="1224"/>
        <end position="1257"/>
    </location>
</feature>
<feature type="repeat" description="TPR" evidence="5">
    <location>
        <begin position="1326"/>
        <end position="1359"/>
    </location>
</feature>
<feature type="repeat" description="TPR" evidence="5">
    <location>
        <begin position="1394"/>
        <end position="1427"/>
    </location>
</feature>
<feature type="repeat" description="TPR" evidence="5">
    <location>
        <begin position="1360"/>
        <end position="1393"/>
    </location>
</feature>
<dbReference type="PROSITE" id="PS50294">
    <property type="entry name" value="WD_REPEATS_REGION"/>
    <property type="match status" value="4"/>
</dbReference>
<dbReference type="PANTHER" id="PTHR44943">
    <property type="entry name" value="CELLULOSE SYNTHASE OPERON PROTEIN C"/>
    <property type="match status" value="1"/>
</dbReference>
<feature type="coiled-coil region" evidence="6">
    <location>
        <begin position="405"/>
        <end position="440"/>
    </location>
</feature>
<dbReference type="Gene3D" id="2.130.10.10">
    <property type="entry name" value="YVTN repeat-like/Quinoprotein amine dehydrogenase"/>
    <property type="match status" value="2"/>
</dbReference>
<evidence type="ECO:0000259" key="7">
    <source>
        <dbReference type="Pfam" id="PF20703"/>
    </source>
</evidence>
<name>A0AAW9S7P2_9BACT</name>
<feature type="domain" description="Novel STAND NTPase 1" evidence="7">
    <location>
        <begin position="8"/>
        <end position="401"/>
    </location>
</feature>
<feature type="repeat" description="WD" evidence="4">
    <location>
        <begin position="685"/>
        <end position="727"/>
    </location>
</feature>
<dbReference type="InterPro" id="IPR001680">
    <property type="entry name" value="WD40_rpt"/>
</dbReference>
<keyword evidence="2" id="KW-0677">Repeat</keyword>
<dbReference type="Pfam" id="PF00515">
    <property type="entry name" value="TPR_1"/>
    <property type="match status" value="1"/>
</dbReference>
<dbReference type="InterPro" id="IPR019734">
    <property type="entry name" value="TPR_rpt"/>
</dbReference>
<protein>
    <submittedName>
        <fullName evidence="8">Tetratricopeptide repeat protein</fullName>
    </submittedName>
</protein>
<organism evidence="8 9">
    <name type="scientific">Rapidithrix thailandica</name>
    <dbReference type="NCBI Taxonomy" id="413964"/>
    <lineage>
        <taxon>Bacteria</taxon>
        <taxon>Pseudomonadati</taxon>
        <taxon>Bacteroidota</taxon>
        <taxon>Cytophagia</taxon>
        <taxon>Cytophagales</taxon>
        <taxon>Flammeovirgaceae</taxon>
        <taxon>Rapidithrix</taxon>
    </lineage>
</organism>
<evidence type="ECO:0000256" key="2">
    <source>
        <dbReference type="ARBA" id="ARBA00022737"/>
    </source>
</evidence>
<dbReference type="Pfam" id="PF20703">
    <property type="entry name" value="nSTAND1"/>
    <property type="match status" value="1"/>
</dbReference>
<evidence type="ECO:0000256" key="6">
    <source>
        <dbReference type="SAM" id="Coils"/>
    </source>
</evidence>
<feature type="repeat" description="WD" evidence="4">
    <location>
        <begin position="906"/>
        <end position="947"/>
    </location>
</feature>
<keyword evidence="9" id="KW-1185">Reference proteome</keyword>
<reference evidence="8 9" key="1">
    <citation type="submission" date="2024-04" db="EMBL/GenBank/DDBJ databases">
        <title>Novel genus in family Flammeovirgaceae.</title>
        <authorList>
            <person name="Nguyen T.H."/>
            <person name="Vuong T.Q."/>
            <person name="Le H."/>
            <person name="Kim S.-G."/>
        </authorList>
    </citation>
    <scope>NUCLEOTIDE SEQUENCE [LARGE SCALE GENOMIC DNA]</scope>
    <source>
        <strain evidence="8 9">JCM 23209</strain>
    </source>
</reference>
<keyword evidence="3 5" id="KW-0802">TPR repeat</keyword>
<dbReference type="Proteomes" id="UP001403385">
    <property type="component" value="Unassembled WGS sequence"/>
</dbReference>
<dbReference type="PROSITE" id="PS50082">
    <property type="entry name" value="WD_REPEATS_2"/>
    <property type="match status" value="4"/>
</dbReference>
<dbReference type="Pfam" id="PF13181">
    <property type="entry name" value="TPR_8"/>
    <property type="match status" value="4"/>
</dbReference>
<dbReference type="InterPro" id="IPR011990">
    <property type="entry name" value="TPR-like_helical_dom_sf"/>
</dbReference>
<feature type="repeat" description="WD" evidence="4">
    <location>
        <begin position="948"/>
        <end position="989"/>
    </location>
</feature>
<keyword evidence="6" id="KW-0175">Coiled coil</keyword>
<dbReference type="SMART" id="SM00320">
    <property type="entry name" value="WD40"/>
    <property type="match status" value="6"/>
</dbReference>
<dbReference type="InterPro" id="IPR015943">
    <property type="entry name" value="WD40/YVTN_repeat-like_dom_sf"/>
</dbReference>
<dbReference type="SMART" id="SM00028">
    <property type="entry name" value="TPR"/>
    <property type="match status" value="13"/>
</dbReference>
<evidence type="ECO:0000313" key="8">
    <source>
        <dbReference type="EMBL" id="MEN7548404.1"/>
    </source>
</evidence>
<dbReference type="SUPFAM" id="SSF48452">
    <property type="entry name" value="TPR-like"/>
    <property type="match status" value="2"/>
</dbReference>
<dbReference type="InterPro" id="IPR049052">
    <property type="entry name" value="nSTAND1"/>
</dbReference>
<dbReference type="PANTHER" id="PTHR44943:SF8">
    <property type="entry name" value="TPR REPEAT-CONTAINING PROTEIN MJ0263"/>
    <property type="match status" value="1"/>
</dbReference>
<accession>A0AAW9S7P2</accession>
<feature type="repeat" description="TPR" evidence="5">
    <location>
        <begin position="1428"/>
        <end position="1461"/>
    </location>
</feature>
<gene>
    <name evidence="8" type="ORF">AAG747_10825</name>
</gene>
<evidence type="ECO:0000256" key="5">
    <source>
        <dbReference type="PROSITE-ProRule" id="PRU00339"/>
    </source>
</evidence>
<dbReference type="Gene3D" id="1.25.40.10">
    <property type="entry name" value="Tetratricopeptide repeat domain"/>
    <property type="match status" value="4"/>
</dbReference>
<dbReference type="RefSeq" id="WP_346821183.1">
    <property type="nucleotide sequence ID" value="NZ_JBDKWZ010000005.1"/>
</dbReference>
<dbReference type="PROSITE" id="PS00678">
    <property type="entry name" value="WD_REPEATS_1"/>
    <property type="match status" value="1"/>
</dbReference>
<evidence type="ECO:0000313" key="9">
    <source>
        <dbReference type="Proteomes" id="UP001403385"/>
    </source>
</evidence>
<evidence type="ECO:0000256" key="4">
    <source>
        <dbReference type="PROSITE-ProRule" id="PRU00221"/>
    </source>
</evidence>
<feature type="repeat" description="WD" evidence="4">
    <location>
        <begin position="727"/>
        <end position="759"/>
    </location>
</feature>
<feature type="repeat" description="TPR" evidence="5">
    <location>
        <begin position="1530"/>
        <end position="1563"/>
    </location>
</feature>
<dbReference type="SUPFAM" id="SSF50978">
    <property type="entry name" value="WD40 repeat-like"/>
    <property type="match status" value="1"/>
</dbReference>
<sequence length="1711" mass="197686">MSEKLHRYPGVKPFSVTEKNLFFGREKDIQQLTKFINIEQLVVLYSKSGLGKSSLLNAGVIPVIEAETDYEPISIRFGSYQAGSQYSPLEVLVKKIAANQPKVSFLDKICEGERSLWYYLKNIQIHRKTNRSFFLVFDQFEELFTYPRKQVNQFKSELADVLHSVIPQKYRAAMEEKSQTNPEFLSDHELELLYQPLNIKVLMAIRSDKMSLMNQLKDYLPGVLNKTYELGALSPIQAEDAILNPAYKRGEEFICPPFDFSDIALDRILGFLTKGGEQKIESFQLQIICQSVESMVLEEGKRLVEPEDLGDISNFFKNYYDNLIAKIPDPDDRVNARVFIEEGLIFEDDQRRLSLYEGQIYKNYNISKELLRQLVNTHLLRAEPNTAGGFSFELSHDSLVVPILNAKQKRLALEAEANAQRKLEEERLAEQKRLEEERKEQSVKYTKRIAVIIGVALILSMGLSILAYLDRKEALRSSQQLEIAMDSLEIKRHQLEDLLKILRLEKDTAEMRRVEAELLRVEADEQRRYAEEQRLIALEQAFSLQKQLQRYDILKNEARWLGNLTEKQKEFAVDTLLRLVDRPAQYNMVKNSMVLAAESKLHAQNNLLMSLKLAKEALAINRNSITQTVTEHIPDNLLLPQTTFVQDRPLETVVITPDNQQAMMANAYQDELLILDLSTGKRQRVQAHRGGVSKMALSSDGSILVTAGTYDKTVKIWPLSSMVPVTLSGNETNVRNVLISQDGKLLAVSLEDGSLKLWNRAGQLVKSFTTYDRINSMVFGLGGRYLFVGLYDKVEVIDVAVEKVIGVLETGYSDNNAMAVSVDGHYLLTASYNTIQLWENNWNKSPLKTYKQQQVQQQVVKAPKEEKNQKRGYNKAQLQMVQQPLEPQVEIEPENFQPDYVESRQFLGHQKGIKCLQFSKDARYILSASDDNTARVWELGSEEARNILIGHEKKVTQARFVYQDRYVMSVSEDSTLRLWDYLNNRVLSVNDLFQSEALEPLSMKDKFEYGVLEVEDLILKGNLEDILHAARIYYQDVYGFRSVGDSLYYQERYSQDSAYLAKAKELTQTIFNRFDGQLSSEQALLDRVNTLLADIYDKEVLINALHIPETELLGKVSSAVRIRVFQLKHAQLDKQKANSVIKMLEGKGNQMAELEKYRLFEAYWQGSMQVFEQLESRYPNDKELMKDYSMALNDFGIVFHNELDDYEKALSFYLKAVKVDARNKWAWRNQGIVYANKEQSAKAIQALEKAIAVDSAYADAYYYLGREYGEQKQYKKAVEYLNKATALSPDNADYWNTLGINYEGNGNNEFAEKSYRKAIEIDANHKWAWRNLGMMYKEEGRYDEAKKHLQQAIRIDPEYVNAIFNLGVVYDENKELAQAKVKYRKVLELDPEYQWAWRNLGDIYRLENDQRTAVDAYRKALAIDPEYPQAFNGMGLSFQKLKNYPRAIYYFEKALKADSLHKWAWRNLGEVYREQNQFQKAIDHYQQAVGIDANYIAPLNEMGLAYEEWGKEQEAIQAYTKAVTSDPTYKWAWRNMGLLYFQSQKLQEAYDCFQKADAIDPDYLNQNDWSNLGNAFFNGKQYENTVKIYELLTQKHPDNLTNWGNLSYYYLFTRQYSQAIEVANKGIAMGEEGEWVYTNLALGYLLSGNFDKAASIYNQLKNKAYTQDDRYGDQYKYYKEVFLSDLMQLENAGIIRADQADVKRVREEVLN</sequence>
<feature type="coiled-coil region" evidence="6">
    <location>
        <begin position="471"/>
        <end position="524"/>
    </location>
</feature>
<dbReference type="PROSITE" id="PS50005">
    <property type="entry name" value="TPR"/>
    <property type="match status" value="10"/>
</dbReference>
<dbReference type="Pfam" id="PF13414">
    <property type="entry name" value="TPR_11"/>
    <property type="match status" value="1"/>
</dbReference>